<dbReference type="PANTHER" id="PTHR33514:SF13">
    <property type="entry name" value="PROTEIN ABCI12, CHLOROPLASTIC"/>
    <property type="match status" value="1"/>
</dbReference>
<feature type="transmembrane region" description="Helical" evidence="5">
    <location>
        <begin position="147"/>
        <end position="166"/>
    </location>
</feature>
<accession>A0A5R8QBX0</accession>
<feature type="transmembrane region" description="Helical" evidence="5">
    <location>
        <begin position="24"/>
        <end position="57"/>
    </location>
</feature>
<dbReference type="EMBL" id="VBWP01000005">
    <property type="protein sequence ID" value="TLG73834.1"/>
    <property type="molecule type" value="Genomic_DNA"/>
</dbReference>
<sequence>MNITIGRYLDVDSIIHRLNPKVKFLGFLVLIILLFLSNAWYYYTAIAGAVLVIAMLARIPIKVVWQGIYSLRFLILIMFVFNLFFSQTGNLLWEFGFIKIYDESLVRVTVLIVRLILMITLASILTLTTKPLDLTAGLEDLMQPLKVVRFPAGDVALMISIALRFIPTLTDEADKIMKAQASRGASLSEGKIATRIRHFVSLLIPLFVISFRRAENLGIAMEARGYRSSEGRTRLYELKWTRLDIWAMIILAVASAAFVALAFLV</sequence>
<evidence type="ECO:0000313" key="7">
    <source>
        <dbReference type="Proteomes" id="UP000306912"/>
    </source>
</evidence>
<dbReference type="PANTHER" id="PTHR33514">
    <property type="entry name" value="PROTEIN ABCI12, CHLOROPLASTIC"/>
    <property type="match status" value="1"/>
</dbReference>
<dbReference type="FunCoup" id="A0A5R8QBX0">
    <property type="interactions" value="244"/>
</dbReference>
<dbReference type="CDD" id="cd16914">
    <property type="entry name" value="EcfT"/>
    <property type="match status" value="1"/>
</dbReference>
<keyword evidence="2 5" id="KW-0812">Transmembrane</keyword>
<organism evidence="6 7">
    <name type="scientific">Culicoidibacter larvae</name>
    <dbReference type="NCBI Taxonomy" id="2579976"/>
    <lineage>
        <taxon>Bacteria</taxon>
        <taxon>Bacillati</taxon>
        <taxon>Bacillota</taxon>
        <taxon>Culicoidibacteria</taxon>
        <taxon>Culicoidibacterales</taxon>
        <taxon>Culicoidibacteraceae</taxon>
        <taxon>Culicoidibacter</taxon>
    </lineage>
</organism>
<dbReference type="OrthoDB" id="8075495at2"/>
<dbReference type="AlphaFoldDB" id="A0A5R8QBX0"/>
<keyword evidence="4 5" id="KW-0472">Membrane</keyword>
<evidence type="ECO:0000256" key="2">
    <source>
        <dbReference type="ARBA" id="ARBA00022692"/>
    </source>
</evidence>
<comment type="caution">
    <text evidence="6">The sequence shown here is derived from an EMBL/GenBank/DDBJ whole genome shotgun (WGS) entry which is preliminary data.</text>
</comment>
<dbReference type="GO" id="GO:0005886">
    <property type="term" value="C:plasma membrane"/>
    <property type="evidence" value="ECO:0007669"/>
    <property type="project" value="TreeGrafter"/>
</dbReference>
<evidence type="ECO:0000256" key="1">
    <source>
        <dbReference type="ARBA" id="ARBA00004141"/>
    </source>
</evidence>
<feature type="transmembrane region" description="Helical" evidence="5">
    <location>
        <begin position="105"/>
        <end position="127"/>
    </location>
</feature>
<evidence type="ECO:0000256" key="3">
    <source>
        <dbReference type="ARBA" id="ARBA00022989"/>
    </source>
</evidence>
<comment type="subcellular location">
    <subcellularLocation>
        <location evidence="1">Membrane</location>
        <topology evidence="1">Multi-pass membrane protein</topology>
    </subcellularLocation>
</comment>
<evidence type="ECO:0000256" key="4">
    <source>
        <dbReference type="ARBA" id="ARBA00023136"/>
    </source>
</evidence>
<feature type="transmembrane region" description="Helical" evidence="5">
    <location>
        <begin position="63"/>
        <end position="85"/>
    </location>
</feature>
<evidence type="ECO:0000313" key="6">
    <source>
        <dbReference type="EMBL" id="TLG73834.1"/>
    </source>
</evidence>
<evidence type="ECO:0000256" key="5">
    <source>
        <dbReference type="SAM" id="Phobius"/>
    </source>
</evidence>
<dbReference type="InterPro" id="IPR003339">
    <property type="entry name" value="ABC/ECF_trnsptr_transmembrane"/>
</dbReference>
<protein>
    <submittedName>
        <fullName evidence="6">Energy-coupling factor transporter transmembrane protein EcfT</fullName>
    </submittedName>
</protein>
<dbReference type="InParanoid" id="A0A5R8QBX0"/>
<dbReference type="Proteomes" id="UP000306912">
    <property type="component" value="Unassembled WGS sequence"/>
</dbReference>
<keyword evidence="3 5" id="KW-1133">Transmembrane helix</keyword>
<dbReference type="Pfam" id="PF02361">
    <property type="entry name" value="CbiQ"/>
    <property type="match status" value="1"/>
</dbReference>
<keyword evidence="7" id="KW-1185">Reference proteome</keyword>
<feature type="transmembrane region" description="Helical" evidence="5">
    <location>
        <begin position="245"/>
        <end position="264"/>
    </location>
</feature>
<gene>
    <name evidence="6" type="ORF">FEZ08_06785</name>
</gene>
<dbReference type="RefSeq" id="WP_138190971.1">
    <property type="nucleotide sequence ID" value="NZ_VBWP01000005.1"/>
</dbReference>
<name>A0A5R8QBX0_9FIRM</name>
<proteinExistence type="predicted"/>
<reference evidence="6 7" key="1">
    <citation type="submission" date="2019-05" db="EMBL/GenBank/DDBJ databases">
        <title>Culicoidintestinum kansasii gen. nov., sp. nov. from the gastrointestinal tract of the biting midge, Culicoides sonorensis.</title>
        <authorList>
            <person name="Neupane S."/>
            <person name="Ghosh A."/>
            <person name="Gunther S."/>
            <person name="Martin K."/>
            <person name="Zurek L."/>
        </authorList>
    </citation>
    <scope>NUCLEOTIDE SEQUENCE [LARGE SCALE GENOMIC DNA]</scope>
    <source>
        <strain evidence="6 7">CS-1</strain>
    </source>
</reference>